<evidence type="ECO:0000313" key="2">
    <source>
        <dbReference type="Proteomes" id="UP000288623"/>
    </source>
</evidence>
<dbReference type="EMBL" id="JTFC01000031">
    <property type="protein sequence ID" value="RUS55557.1"/>
    <property type="molecule type" value="Genomic_DNA"/>
</dbReference>
<gene>
    <name evidence="1" type="ORF">QI30_11570</name>
</gene>
<dbReference type="OrthoDB" id="2417337at2"/>
<dbReference type="Pfam" id="PF06338">
    <property type="entry name" value="ComK"/>
    <property type="match status" value="1"/>
</dbReference>
<dbReference type="AlphaFoldDB" id="A0A433RTQ9"/>
<reference evidence="1 2" key="1">
    <citation type="submission" date="2014-11" db="EMBL/GenBank/DDBJ databases">
        <title>Genome sequence and analysis of novel Kurthia sp.</title>
        <authorList>
            <person name="Lawson J.N."/>
            <person name="Gonzalez J.E."/>
            <person name="Rinauldi L."/>
            <person name="Xuan Z."/>
            <person name="Firman A."/>
            <person name="Shaddox L."/>
            <person name="Trudeau A."/>
            <person name="Shah S."/>
            <person name="Reiman D."/>
        </authorList>
    </citation>
    <scope>NUCLEOTIDE SEQUENCE [LARGE SCALE GENOMIC DNA]</scope>
    <source>
        <strain evidence="1 2">3B1D</strain>
    </source>
</reference>
<dbReference type="InterPro" id="IPR010461">
    <property type="entry name" value="ComK"/>
</dbReference>
<organism evidence="1 2">
    <name type="scientific">Candidatus Kurthia intestinigallinarum</name>
    <dbReference type="NCBI Taxonomy" id="1562256"/>
    <lineage>
        <taxon>Bacteria</taxon>
        <taxon>Bacillati</taxon>
        <taxon>Bacillota</taxon>
        <taxon>Bacilli</taxon>
        <taxon>Bacillales</taxon>
        <taxon>Caryophanaceae</taxon>
        <taxon>Kurthia</taxon>
    </lineage>
</organism>
<protein>
    <recommendedName>
        <fullName evidence="3">Competence protein</fullName>
    </recommendedName>
</protein>
<comment type="caution">
    <text evidence="1">The sequence shown here is derived from an EMBL/GenBank/DDBJ whole genome shotgun (WGS) entry which is preliminary data.</text>
</comment>
<keyword evidence="2" id="KW-1185">Reference proteome</keyword>
<dbReference type="Proteomes" id="UP000288623">
    <property type="component" value="Unassembled WGS sequence"/>
</dbReference>
<sequence>MNLKIMELQHYTVSKDLMLLEPRLWKGQRCTVVHERHRKYVVHASVKRVVSRACALYGTSIQSSTLLSKEITKGTKKLPIGLGAVQPMILIPTASPSNSHTQWVVFDAIQNYTPAIFNECDIQLSNGETHTLNLSYHSLRTQISHAHAIDKYFRTLNFEQLNSMYSPLFYGEVALHMLLPVDQ</sequence>
<dbReference type="RefSeq" id="WP_020189216.1">
    <property type="nucleotide sequence ID" value="NZ_JTFC01000031.1"/>
</dbReference>
<name>A0A433RTQ9_9BACL</name>
<evidence type="ECO:0008006" key="3">
    <source>
        <dbReference type="Google" id="ProtNLM"/>
    </source>
</evidence>
<dbReference type="GO" id="GO:0030420">
    <property type="term" value="P:establishment of competence for transformation"/>
    <property type="evidence" value="ECO:0007669"/>
    <property type="project" value="InterPro"/>
</dbReference>
<accession>A0A433RTQ9</accession>
<evidence type="ECO:0000313" key="1">
    <source>
        <dbReference type="EMBL" id="RUS55557.1"/>
    </source>
</evidence>
<proteinExistence type="predicted"/>